<dbReference type="InterPro" id="IPR036249">
    <property type="entry name" value="Thioredoxin-like_sf"/>
</dbReference>
<keyword evidence="7" id="KW-1185">Reference proteome</keyword>
<dbReference type="CDD" id="cd00340">
    <property type="entry name" value="GSH_Peroxidase"/>
    <property type="match status" value="1"/>
</dbReference>
<evidence type="ECO:0000256" key="4">
    <source>
        <dbReference type="RuleBase" id="RU000499"/>
    </source>
</evidence>
<comment type="similarity">
    <text evidence="1 4">Belongs to the glutathione peroxidase family.</text>
</comment>
<evidence type="ECO:0000256" key="2">
    <source>
        <dbReference type="ARBA" id="ARBA00022559"/>
    </source>
</evidence>
<dbReference type="EMBL" id="CP116341">
    <property type="protein sequence ID" value="WOV84366.1"/>
    <property type="molecule type" value="Genomic_DNA"/>
</dbReference>
<dbReference type="Gene3D" id="3.40.30.10">
    <property type="entry name" value="Glutaredoxin"/>
    <property type="match status" value="1"/>
</dbReference>
<keyword evidence="3 4" id="KW-0560">Oxidoreductase</keyword>
<dbReference type="InterPro" id="IPR013766">
    <property type="entry name" value="Thioredoxin_domain"/>
</dbReference>
<accession>A0ABZ0KVC1</accession>
<dbReference type="RefSeq" id="WP_323692023.1">
    <property type="nucleotide sequence ID" value="NZ_CP116341.1"/>
</dbReference>
<evidence type="ECO:0000256" key="3">
    <source>
        <dbReference type="ARBA" id="ARBA00023002"/>
    </source>
</evidence>
<gene>
    <name evidence="6" type="ORF">PGH26_00005</name>
</gene>
<organism evidence="6 7">
    <name type="scientific">Sporosarcina jeotgali</name>
    <dbReference type="NCBI Taxonomy" id="3020056"/>
    <lineage>
        <taxon>Bacteria</taxon>
        <taxon>Bacillati</taxon>
        <taxon>Bacillota</taxon>
        <taxon>Bacilli</taxon>
        <taxon>Bacillales</taxon>
        <taxon>Caryophanaceae</taxon>
        <taxon>Sporosarcina</taxon>
    </lineage>
</organism>
<dbReference type="PANTHER" id="PTHR11592">
    <property type="entry name" value="GLUTATHIONE PEROXIDASE"/>
    <property type="match status" value="1"/>
</dbReference>
<dbReference type="SUPFAM" id="SSF52833">
    <property type="entry name" value="Thioredoxin-like"/>
    <property type="match status" value="1"/>
</dbReference>
<dbReference type="InterPro" id="IPR000889">
    <property type="entry name" value="Glutathione_peroxidase"/>
</dbReference>
<dbReference type="PROSITE" id="PS51352">
    <property type="entry name" value="THIOREDOXIN_2"/>
    <property type="match status" value="1"/>
</dbReference>
<dbReference type="PRINTS" id="PR01011">
    <property type="entry name" value="GLUTPROXDASE"/>
</dbReference>
<feature type="domain" description="Thioredoxin" evidence="5">
    <location>
        <begin position="1"/>
        <end position="158"/>
    </location>
</feature>
<evidence type="ECO:0000256" key="1">
    <source>
        <dbReference type="ARBA" id="ARBA00006926"/>
    </source>
</evidence>
<sequence>MESVYEFTVQKPDGTEQSLSEFEGKPLLIVNTASKCGFVKQFDELQEVYETYKDQGLTVLGFPSDNFNNQEFGSSGEAEEFCRMNFGVTFPMFAKVDVKGDHAEPLFQYLSSEKKGILTEGIKWNFTKFLVDRQGNVVDRFAPQTGPLKMKDAIDKLI</sequence>
<proteinExistence type="inferred from homology"/>
<dbReference type="PROSITE" id="PS51355">
    <property type="entry name" value="GLUTATHIONE_PEROXID_3"/>
    <property type="match status" value="1"/>
</dbReference>
<evidence type="ECO:0000313" key="7">
    <source>
        <dbReference type="Proteomes" id="UP001303532"/>
    </source>
</evidence>
<evidence type="ECO:0000259" key="5">
    <source>
        <dbReference type="PROSITE" id="PS51352"/>
    </source>
</evidence>
<dbReference type="Pfam" id="PF00255">
    <property type="entry name" value="GSHPx"/>
    <property type="match status" value="1"/>
</dbReference>
<name>A0ABZ0KVC1_9BACL</name>
<dbReference type="PANTHER" id="PTHR11592:SF78">
    <property type="entry name" value="GLUTATHIONE PEROXIDASE"/>
    <property type="match status" value="1"/>
</dbReference>
<dbReference type="Proteomes" id="UP001303532">
    <property type="component" value="Chromosome"/>
</dbReference>
<evidence type="ECO:0000313" key="6">
    <source>
        <dbReference type="EMBL" id="WOV84366.1"/>
    </source>
</evidence>
<dbReference type="GO" id="GO:0004601">
    <property type="term" value="F:peroxidase activity"/>
    <property type="evidence" value="ECO:0007669"/>
    <property type="project" value="UniProtKB-KW"/>
</dbReference>
<keyword evidence="2 4" id="KW-0575">Peroxidase</keyword>
<reference evidence="6 7" key="1">
    <citation type="submission" date="2023-01" db="EMBL/GenBank/DDBJ databases">
        <title>Sporosarcina sp. nov., isolated from Korean tranditional fermented seafood 'Jeotgal'.</title>
        <authorList>
            <person name="Yang A.-I."/>
        </authorList>
    </citation>
    <scope>NUCLEOTIDE SEQUENCE [LARGE SCALE GENOMIC DNA]</scope>
    <source>
        <strain evidence="6 7">B2O-1</strain>
    </source>
</reference>
<dbReference type="PIRSF" id="PIRSF000303">
    <property type="entry name" value="Glutathion_perox"/>
    <property type="match status" value="1"/>
</dbReference>
<protein>
    <recommendedName>
        <fullName evidence="4">Glutathione peroxidase</fullName>
    </recommendedName>
</protein>